<gene>
    <name evidence="2" type="ORF">J2S77_000884</name>
</gene>
<feature type="transmembrane region" description="Helical" evidence="1">
    <location>
        <begin position="135"/>
        <end position="159"/>
    </location>
</feature>
<keyword evidence="3" id="KW-1185">Reference proteome</keyword>
<keyword evidence="1" id="KW-1133">Transmembrane helix</keyword>
<feature type="transmembrane region" description="Helical" evidence="1">
    <location>
        <begin position="46"/>
        <end position="67"/>
    </location>
</feature>
<sequence>MNDIIQIGPLNLYLPLLFYIGGIILSGILGYFMFKRKSTQPIDKKPADVIFEYWFVFIVIWKLSYFLKKPADLIENPITIIYFDGGNLGLLFGIIALLLYSIRQKRYFRLSYQWQIAWWLLAIIILLGIEQIISLIYGYSILALLEIIVYMVIVAIYCFNSNPLDWSQILGTIRWVGINWVLFRVLDNSLDILIFEVMTVLAIAVVTYITEWIIDVRHKRGALRK</sequence>
<feature type="transmembrane region" description="Helical" evidence="1">
    <location>
        <begin position="12"/>
        <end position="34"/>
    </location>
</feature>
<name>A0ABT9VD69_9BACI</name>
<feature type="transmembrane region" description="Helical" evidence="1">
    <location>
        <begin position="112"/>
        <end position="129"/>
    </location>
</feature>
<evidence type="ECO:0000313" key="2">
    <source>
        <dbReference type="EMBL" id="MDQ0158920.1"/>
    </source>
</evidence>
<evidence type="ECO:0000313" key="3">
    <source>
        <dbReference type="Proteomes" id="UP001224359"/>
    </source>
</evidence>
<protein>
    <submittedName>
        <fullName evidence="2">Uncharacterized protein</fullName>
    </submittedName>
</protein>
<proteinExistence type="predicted"/>
<dbReference type="RefSeq" id="WP_306975012.1">
    <property type="nucleotide sequence ID" value="NZ_JAUSTQ010000003.1"/>
</dbReference>
<organism evidence="2 3">
    <name type="scientific">Alkalibacillus salilacus</name>
    <dbReference type="NCBI Taxonomy" id="284582"/>
    <lineage>
        <taxon>Bacteria</taxon>
        <taxon>Bacillati</taxon>
        <taxon>Bacillota</taxon>
        <taxon>Bacilli</taxon>
        <taxon>Bacillales</taxon>
        <taxon>Bacillaceae</taxon>
        <taxon>Alkalibacillus</taxon>
    </lineage>
</organism>
<keyword evidence="1" id="KW-0812">Transmembrane</keyword>
<feature type="transmembrane region" description="Helical" evidence="1">
    <location>
        <begin position="192"/>
        <end position="214"/>
    </location>
</feature>
<evidence type="ECO:0000256" key="1">
    <source>
        <dbReference type="SAM" id="Phobius"/>
    </source>
</evidence>
<keyword evidence="1" id="KW-0472">Membrane</keyword>
<dbReference type="Proteomes" id="UP001224359">
    <property type="component" value="Unassembled WGS sequence"/>
</dbReference>
<feature type="transmembrane region" description="Helical" evidence="1">
    <location>
        <begin position="79"/>
        <end position="100"/>
    </location>
</feature>
<comment type="caution">
    <text evidence="2">The sequence shown here is derived from an EMBL/GenBank/DDBJ whole genome shotgun (WGS) entry which is preliminary data.</text>
</comment>
<dbReference type="EMBL" id="JAUSTQ010000003">
    <property type="protein sequence ID" value="MDQ0158920.1"/>
    <property type="molecule type" value="Genomic_DNA"/>
</dbReference>
<accession>A0ABT9VD69</accession>
<reference evidence="2 3" key="1">
    <citation type="submission" date="2023-07" db="EMBL/GenBank/DDBJ databases">
        <title>Genomic Encyclopedia of Type Strains, Phase IV (KMG-IV): sequencing the most valuable type-strain genomes for metagenomic binning, comparative biology and taxonomic classification.</title>
        <authorList>
            <person name="Goeker M."/>
        </authorList>
    </citation>
    <scope>NUCLEOTIDE SEQUENCE [LARGE SCALE GENOMIC DNA]</scope>
    <source>
        <strain evidence="2 3">DSM 16460</strain>
    </source>
</reference>